<sequence length="789" mass="85163">MTTVCSPSAAGVHCSCEMGYVWPCDKCKVYGKCENDTTSSCNCINAIPEDGQICQSVQGQNNTQCTIPTPTPETVCSPSAAGVHCSCEMGYVWPCDKCKVYGKCENDTTSSCNCINAIPEDGQICQSVQGQNNTQCTIPTPTPETDTTANTTTEMDSNSTVPTTVVTTPAFLYRYNIYFKFNTTDSSVMNRLRIVLRNVSSHISANGIHINSVDVSTVCSPNNSSYQCTCEEKYRWPCDLCLTHGSCDNISNDTCGCIHGLPPDGQYCQPLDSTNFTVCPSTTPVPTSEVTSLKPTTETNVTTLLPVTNTTDNPTTEMNSSATTVPTTAVTTPVFLYRYNIYFEFNTTNSSVMNRLRIVLRNVSSHISANGIHINSVDVSTVCSPNNSSYQCTCEEKYRWPCDLCLTHGSCDNISNDTCGCIHGLPPDGQYCQPLDSTNFTVCPSTTPVPTSVCSPNNSSYQCTCEEKYRWPCDLCLTHGSCDNISNDTCGCIHGLPPDGQYCQPLDSTNFTVCPSTTPVPTSEVTSLKPTTETNVTTLLPVTNTTDNPTTEMNSSATTVPTTAVTNFTVCPSTTPVPTSEVTSLKPTTETNVTTLLPVTNTTDNPTTEMNSSATTVPTTAVTTPIFLYRYNIYFEFNTTNSSVMNRLRIILRNVSSHISANGIHINSVDVSTVCSPNNSSYQCTCEEKYRWPCDLCLTHGSCDNISNDTCGCIHGLPPDGQYCQPLDSTNFTVCPSTTPVPTSEVTSLKPTTETNVTTLLPVTNTTDNPTTEMNSSATTVPTTAVTSK</sequence>
<feature type="region of interest" description="Disordered" evidence="1">
    <location>
        <begin position="138"/>
        <end position="160"/>
    </location>
</feature>
<dbReference type="GO" id="GO:0004930">
    <property type="term" value="F:G protein-coupled receptor activity"/>
    <property type="evidence" value="ECO:0007669"/>
    <property type="project" value="TreeGrafter"/>
</dbReference>
<feature type="domain" description="ADGRF3/5-like N-terminal" evidence="2">
    <location>
        <begin position="2"/>
        <end position="57"/>
    </location>
</feature>
<evidence type="ECO:0000313" key="3">
    <source>
        <dbReference type="EMBL" id="CAL1586168.1"/>
    </source>
</evidence>
<dbReference type="InterPro" id="IPR051587">
    <property type="entry name" value="Adhesion_GPCR"/>
</dbReference>
<dbReference type="AlphaFoldDB" id="A0AAV2K8B8"/>
<organism evidence="3 4">
    <name type="scientific">Knipowitschia caucasica</name>
    <name type="common">Caucasian dwarf goby</name>
    <name type="synonym">Pomatoschistus caucasicus</name>
    <dbReference type="NCBI Taxonomy" id="637954"/>
    <lineage>
        <taxon>Eukaryota</taxon>
        <taxon>Metazoa</taxon>
        <taxon>Chordata</taxon>
        <taxon>Craniata</taxon>
        <taxon>Vertebrata</taxon>
        <taxon>Euteleostomi</taxon>
        <taxon>Actinopterygii</taxon>
        <taxon>Neopterygii</taxon>
        <taxon>Teleostei</taxon>
        <taxon>Neoteleostei</taxon>
        <taxon>Acanthomorphata</taxon>
        <taxon>Gobiaria</taxon>
        <taxon>Gobiiformes</taxon>
        <taxon>Gobioidei</taxon>
        <taxon>Gobiidae</taxon>
        <taxon>Gobiinae</taxon>
        <taxon>Knipowitschia</taxon>
    </lineage>
</organism>
<reference evidence="3 4" key="1">
    <citation type="submission" date="2024-04" db="EMBL/GenBank/DDBJ databases">
        <authorList>
            <person name="Waldvogel A.-M."/>
            <person name="Schoenle A."/>
        </authorList>
    </citation>
    <scope>NUCLEOTIDE SEQUENCE [LARGE SCALE GENOMIC DNA]</scope>
</reference>
<feature type="compositionally biased region" description="Low complexity" evidence="1">
    <location>
        <begin position="138"/>
        <end position="153"/>
    </location>
</feature>
<dbReference type="InterPro" id="IPR057400">
    <property type="entry name" value="ADGRF3/5_N"/>
</dbReference>
<name>A0AAV2K8B8_KNICA</name>
<feature type="domain" description="ADGRF3/5-like N-terminal" evidence="2">
    <location>
        <begin position="672"/>
        <end position="728"/>
    </location>
</feature>
<feature type="domain" description="ADGRF3/5-like N-terminal" evidence="2">
    <location>
        <begin position="216"/>
        <end position="272"/>
    </location>
</feature>
<dbReference type="Pfam" id="PF25387">
    <property type="entry name" value="ADGRF3_N"/>
    <property type="match status" value="6"/>
</dbReference>
<dbReference type="PANTHER" id="PTHR45813:SF4">
    <property type="entry name" value="ADHESION G PROTEIN-COUPLED RECEPTOR F5"/>
    <property type="match status" value="1"/>
</dbReference>
<evidence type="ECO:0000259" key="2">
    <source>
        <dbReference type="Pfam" id="PF25387"/>
    </source>
</evidence>
<dbReference type="Proteomes" id="UP001497482">
    <property type="component" value="Chromosome 17"/>
</dbReference>
<feature type="domain" description="ADGRF3/5-like N-terminal" evidence="2">
    <location>
        <begin position="74"/>
        <end position="128"/>
    </location>
</feature>
<proteinExistence type="predicted"/>
<accession>A0AAV2K8B8</accession>
<keyword evidence="4" id="KW-1185">Reference proteome</keyword>
<evidence type="ECO:0000313" key="4">
    <source>
        <dbReference type="Proteomes" id="UP001497482"/>
    </source>
</evidence>
<feature type="domain" description="ADGRF3/5-like N-terminal" evidence="2">
    <location>
        <begin position="451"/>
        <end position="507"/>
    </location>
</feature>
<protein>
    <recommendedName>
        <fullName evidence="2">ADGRF3/5-like N-terminal domain-containing protein</fullName>
    </recommendedName>
</protein>
<dbReference type="PANTHER" id="PTHR45813">
    <property type="entry name" value="IG-LIKE DOMAIN-CONTAINING PROTEIN"/>
    <property type="match status" value="1"/>
</dbReference>
<dbReference type="GO" id="GO:0007189">
    <property type="term" value="P:adenylate cyclase-activating G protein-coupled receptor signaling pathway"/>
    <property type="evidence" value="ECO:0007669"/>
    <property type="project" value="TreeGrafter"/>
</dbReference>
<feature type="domain" description="ADGRF3/5-like N-terminal" evidence="2">
    <location>
        <begin position="380"/>
        <end position="436"/>
    </location>
</feature>
<evidence type="ECO:0000256" key="1">
    <source>
        <dbReference type="SAM" id="MobiDB-lite"/>
    </source>
</evidence>
<dbReference type="EMBL" id="OZ035839">
    <property type="protein sequence ID" value="CAL1586168.1"/>
    <property type="molecule type" value="Genomic_DNA"/>
</dbReference>
<gene>
    <name evidence="3" type="ORF">KC01_LOCUS16288</name>
</gene>
<feature type="region of interest" description="Disordered" evidence="1">
    <location>
        <begin position="766"/>
        <end position="789"/>
    </location>
</feature>